<dbReference type="Gene3D" id="3.30.750.24">
    <property type="entry name" value="STAS domain"/>
    <property type="match status" value="1"/>
</dbReference>
<dbReference type="GO" id="GO:0005548">
    <property type="term" value="F:phospholipid transporter activity"/>
    <property type="evidence" value="ECO:0007669"/>
    <property type="project" value="TreeGrafter"/>
</dbReference>
<keyword evidence="5" id="KW-1185">Reference proteome</keyword>
<feature type="transmembrane region" description="Helical" evidence="2">
    <location>
        <begin position="202"/>
        <end position="227"/>
    </location>
</feature>
<feature type="transmembrane region" description="Helical" evidence="2">
    <location>
        <begin position="311"/>
        <end position="332"/>
    </location>
</feature>
<dbReference type="PROSITE" id="PS50801">
    <property type="entry name" value="STAS"/>
    <property type="match status" value="1"/>
</dbReference>
<keyword evidence="2" id="KW-1133">Transmembrane helix</keyword>
<dbReference type="RefSeq" id="WP_250722395.1">
    <property type="nucleotide sequence ID" value="NZ_CP098400.1"/>
</dbReference>
<keyword evidence="2" id="KW-0812">Transmembrane</keyword>
<dbReference type="GO" id="GO:0043190">
    <property type="term" value="C:ATP-binding cassette (ABC) transporter complex"/>
    <property type="evidence" value="ECO:0007669"/>
    <property type="project" value="InterPro"/>
</dbReference>
<evidence type="ECO:0000256" key="1">
    <source>
        <dbReference type="SAM" id="MobiDB-lite"/>
    </source>
</evidence>
<dbReference type="InterPro" id="IPR003453">
    <property type="entry name" value="ABC_MlaE_roteobac"/>
</dbReference>
<gene>
    <name evidence="4" type="ORF">M9189_08660</name>
</gene>
<reference evidence="4" key="2">
    <citation type="submission" date="2022-06" db="EMBL/GenBank/DDBJ databases">
        <title>Xiashengella guii gen. nov. sp. nov., a bacterium isolated form anaerobic digestion tank.</title>
        <authorList>
            <person name="Huang H."/>
        </authorList>
    </citation>
    <scope>NUCLEOTIDE SEQUENCE</scope>
    <source>
        <strain evidence="4">Ai-910</strain>
    </source>
</reference>
<dbReference type="InterPro" id="IPR036513">
    <property type="entry name" value="STAS_dom_sf"/>
</dbReference>
<feature type="region of interest" description="Disordered" evidence="1">
    <location>
        <begin position="1"/>
        <end position="21"/>
    </location>
</feature>
<dbReference type="InterPro" id="IPR002645">
    <property type="entry name" value="STAS_dom"/>
</dbReference>
<dbReference type="PANTHER" id="PTHR30188">
    <property type="entry name" value="ABC TRANSPORTER PERMEASE PROTEIN-RELATED"/>
    <property type="match status" value="1"/>
</dbReference>
<proteinExistence type="predicted"/>
<evidence type="ECO:0000259" key="3">
    <source>
        <dbReference type="PROSITE" id="PS50801"/>
    </source>
</evidence>
<evidence type="ECO:0000256" key="2">
    <source>
        <dbReference type="SAM" id="Phobius"/>
    </source>
</evidence>
<feature type="transmembrane region" description="Helical" evidence="2">
    <location>
        <begin position="387"/>
        <end position="410"/>
    </location>
</feature>
<accession>A0A9J6ZN25</accession>
<feature type="domain" description="STAS" evidence="3">
    <location>
        <begin position="74"/>
        <end position="139"/>
    </location>
</feature>
<dbReference type="PANTHER" id="PTHR30188:SF3">
    <property type="entry name" value="ABC TRANSPORTER PERMEASE"/>
    <property type="match status" value="1"/>
</dbReference>
<dbReference type="NCBIfam" id="TIGR00056">
    <property type="entry name" value="MlaE family lipid ABC transporter permease subunit"/>
    <property type="match status" value="1"/>
</dbReference>
<name>A0A9J6ZN25_9BACT</name>
<sequence>MKNSNLENKGQDYQPCYDSGRSKEYGRDQNVGLEVGSGQPLGHRNTDTVNYSFDDSVIRIWGPALTKDNCGSFVREAFAYIAGRKLTQLTIDISDLNDIDSAGCTAINYIRRQLENRSDRVVISGAPEVVEQKLRLFAISQDKQPQPIEKPGLLHRTGNRMFELVTTHIRSFISVSSELFYWSMADLFNKKHRRKGSVVNQAVLIGVNAVPIVGVMAFIIGLVLALQSASQLRNFGANIFIVDLTVIAMMAEMGPLITAIMVAGRSGSAIAAEIATMKVTNELDALQTMGFNPIRFAVVPKIYGSLITMPFLTTIANVCGIIGGVVAAYLYLDISPEVFFNRMHGAIYQKDILTGIIKSLVFGCIVVTTGAYFGFQVDKGAEGVGRSTTGSVVTAIALVIVADLILGLTFY</sequence>
<keyword evidence="2" id="KW-0472">Membrane</keyword>
<organism evidence="4 5">
    <name type="scientific">Xiashengella succiniciproducens</name>
    <dbReference type="NCBI Taxonomy" id="2949635"/>
    <lineage>
        <taxon>Bacteria</taxon>
        <taxon>Pseudomonadati</taxon>
        <taxon>Bacteroidota</taxon>
        <taxon>Bacteroidia</taxon>
        <taxon>Marinilabiliales</taxon>
        <taxon>Marinilabiliaceae</taxon>
        <taxon>Xiashengella</taxon>
    </lineage>
</organism>
<dbReference type="AlphaFoldDB" id="A0A9J6ZN25"/>
<dbReference type="EMBL" id="CP098400">
    <property type="protein sequence ID" value="URW78926.1"/>
    <property type="molecule type" value="Genomic_DNA"/>
</dbReference>
<protein>
    <submittedName>
        <fullName evidence="4">MlaE family lipid ABC transporter permease subunit</fullName>
    </submittedName>
</protein>
<dbReference type="Proteomes" id="UP001056426">
    <property type="component" value="Chromosome"/>
</dbReference>
<dbReference type="Pfam" id="PF01740">
    <property type="entry name" value="STAS"/>
    <property type="match status" value="1"/>
</dbReference>
<dbReference type="SUPFAM" id="SSF52091">
    <property type="entry name" value="SpoIIaa-like"/>
    <property type="match status" value="1"/>
</dbReference>
<evidence type="ECO:0000313" key="4">
    <source>
        <dbReference type="EMBL" id="URW78926.1"/>
    </source>
</evidence>
<feature type="transmembrane region" description="Helical" evidence="2">
    <location>
        <begin position="352"/>
        <end position="375"/>
    </location>
</feature>
<feature type="transmembrane region" description="Helical" evidence="2">
    <location>
        <begin position="239"/>
        <end position="263"/>
    </location>
</feature>
<reference evidence="4" key="1">
    <citation type="submission" date="2022-05" db="EMBL/GenBank/DDBJ databases">
        <authorList>
            <person name="Sun X."/>
        </authorList>
    </citation>
    <scope>NUCLEOTIDE SEQUENCE</scope>
    <source>
        <strain evidence="4">Ai-910</strain>
    </source>
</reference>
<dbReference type="Pfam" id="PF02405">
    <property type="entry name" value="MlaE"/>
    <property type="match status" value="1"/>
</dbReference>
<evidence type="ECO:0000313" key="5">
    <source>
        <dbReference type="Proteomes" id="UP001056426"/>
    </source>
</evidence>
<dbReference type="InterPro" id="IPR030802">
    <property type="entry name" value="Permease_MalE"/>
</dbReference>
<dbReference type="KEGG" id="alkq:M9189_08660"/>